<evidence type="ECO:0000313" key="2">
    <source>
        <dbReference type="Proteomes" id="UP000190890"/>
    </source>
</evidence>
<reference evidence="1 2" key="1">
    <citation type="submission" date="2016-05" db="EMBL/GenBank/DDBJ databases">
        <title>Microbial solvent formation.</title>
        <authorList>
            <person name="Poehlein A."/>
            <person name="Montoya Solano J.D."/>
            <person name="Flitsch S."/>
            <person name="Krabben P."/>
            <person name="Duerre P."/>
            <person name="Daniel R."/>
        </authorList>
    </citation>
    <scope>NUCLEOTIDE SEQUENCE [LARGE SCALE GENOMIC DNA]</scope>
    <source>
        <strain evidence="1 2">DSM 2619</strain>
    </source>
</reference>
<proteinExistence type="predicted"/>
<dbReference type="Proteomes" id="UP000190890">
    <property type="component" value="Unassembled WGS sequence"/>
</dbReference>
<dbReference type="OrthoDB" id="5569081at2"/>
<dbReference type="EMBL" id="LZZM01000002">
    <property type="protein sequence ID" value="OOM82606.1"/>
    <property type="molecule type" value="Genomic_DNA"/>
</dbReference>
<organism evidence="1 2">
    <name type="scientific">Clostridium puniceum</name>
    <dbReference type="NCBI Taxonomy" id="29367"/>
    <lineage>
        <taxon>Bacteria</taxon>
        <taxon>Bacillati</taxon>
        <taxon>Bacillota</taxon>
        <taxon>Clostridia</taxon>
        <taxon>Eubacteriales</taxon>
        <taxon>Clostridiaceae</taxon>
        <taxon>Clostridium</taxon>
    </lineage>
</organism>
<gene>
    <name evidence="1" type="ORF">CLPUN_00260</name>
</gene>
<dbReference type="RefSeq" id="WP_158078658.1">
    <property type="nucleotide sequence ID" value="NZ_LZZM01000002.1"/>
</dbReference>
<evidence type="ECO:0000313" key="1">
    <source>
        <dbReference type="EMBL" id="OOM82606.1"/>
    </source>
</evidence>
<keyword evidence="2" id="KW-1185">Reference proteome</keyword>
<comment type="caution">
    <text evidence="1">The sequence shown here is derived from an EMBL/GenBank/DDBJ whole genome shotgun (WGS) entry which is preliminary data.</text>
</comment>
<protein>
    <submittedName>
        <fullName evidence="1">Uncharacterized protein</fullName>
    </submittedName>
</protein>
<name>A0A1S8TXW9_9CLOT</name>
<dbReference type="STRING" id="29367.CLPUN_00260"/>
<accession>A0A1S8TXW9</accession>
<dbReference type="AlphaFoldDB" id="A0A1S8TXW9"/>
<sequence length="57" mass="6257">MGNYCGNVEKLFGKADEVASYTTFNQGSYGMHTGVKLLNGDCDIDFGIKLKMTMKTL</sequence>